<dbReference type="EMBL" id="QRBF01000006">
    <property type="protein sequence ID" value="RDS81943.1"/>
    <property type="molecule type" value="Genomic_DNA"/>
</dbReference>
<dbReference type="AlphaFoldDB" id="A0A370X0K7"/>
<protein>
    <submittedName>
        <fullName evidence="2">GNAT family N-acetyltransferase</fullName>
    </submittedName>
</protein>
<comment type="caution">
    <text evidence="2">The sequence shown here is derived from an EMBL/GenBank/DDBJ whole genome shotgun (WGS) entry which is preliminary data.</text>
</comment>
<dbReference type="InterPro" id="IPR038740">
    <property type="entry name" value="BioF2-like_GNAT_dom"/>
</dbReference>
<dbReference type="SUPFAM" id="SSF55729">
    <property type="entry name" value="Acyl-CoA N-acyltransferases (Nat)"/>
    <property type="match status" value="1"/>
</dbReference>
<dbReference type="PANTHER" id="PTHR36174">
    <property type="entry name" value="LIPID II:GLYCINE GLYCYLTRANSFERASE"/>
    <property type="match status" value="1"/>
</dbReference>
<dbReference type="GO" id="GO:0016740">
    <property type="term" value="F:transferase activity"/>
    <property type="evidence" value="ECO:0007669"/>
    <property type="project" value="UniProtKB-KW"/>
</dbReference>
<dbReference type="Proteomes" id="UP000255334">
    <property type="component" value="Unassembled WGS sequence"/>
</dbReference>
<dbReference type="InterPro" id="IPR016181">
    <property type="entry name" value="Acyl_CoA_acyltransferase"/>
</dbReference>
<organism evidence="2 3">
    <name type="scientific">Dyella psychrodurans</name>
    <dbReference type="NCBI Taxonomy" id="1927960"/>
    <lineage>
        <taxon>Bacteria</taxon>
        <taxon>Pseudomonadati</taxon>
        <taxon>Pseudomonadota</taxon>
        <taxon>Gammaproteobacteria</taxon>
        <taxon>Lysobacterales</taxon>
        <taxon>Rhodanobacteraceae</taxon>
        <taxon>Dyella</taxon>
    </lineage>
</organism>
<dbReference type="Gene3D" id="3.40.630.30">
    <property type="match status" value="1"/>
</dbReference>
<dbReference type="RefSeq" id="WP_115479098.1">
    <property type="nucleotide sequence ID" value="NZ_QRBF01000006.1"/>
</dbReference>
<dbReference type="Pfam" id="PF13480">
    <property type="entry name" value="Acetyltransf_6"/>
    <property type="match status" value="1"/>
</dbReference>
<evidence type="ECO:0000313" key="2">
    <source>
        <dbReference type="EMBL" id="RDS81943.1"/>
    </source>
</evidence>
<proteinExistence type="predicted"/>
<sequence length="310" mass="35279">MYTVKPYAPIHAVDWDALVERSRNGNFLHRRGYMDYHADRFVDRSLMIERDGKVEAVFPANLKDDVVVSHGGLTYAGLITTQDLRAESTLAVFEQMSEHYRSLGIKRIVYKAIPHVFHAYPAEEDLYALHRLGARLKRRDISSVVSLREAFRFADARKRSINKAKKAGVHLRIGSDLAAFHALLTETLRKHDAAPTHSLPELQLLQARFPDRIVLHEARVDDNLLAGVLVYDFGRTVHTQYMAASDEGRDLNALSLLLGELIGHVYADRIYFSFGISTEQEGRHLNGGLITQKERFGARAVVHDFYEWEL</sequence>
<accession>A0A370X0K7</accession>
<dbReference type="InterPro" id="IPR050644">
    <property type="entry name" value="PG_Glycine_Bridge_Synth"/>
</dbReference>
<evidence type="ECO:0000313" key="3">
    <source>
        <dbReference type="Proteomes" id="UP000255334"/>
    </source>
</evidence>
<keyword evidence="2" id="KW-0808">Transferase</keyword>
<dbReference type="PANTHER" id="PTHR36174:SF1">
    <property type="entry name" value="LIPID II:GLYCINE GLYCYLTRANSFERASE"/>
    <property type="match status" value="1"/>
</dbReference>
<keyword evidence="3" id="KW-1185">Reference proteome</keyword>
<dbReference type="OrthoDB" id="9808687at2"/>
<name>A0A370X0K7_9GAMM</name>
<evidence type="ECO:0000259" key="1">
    <source>
        <dbReference type="Pfam" id="PF13480"/>
    </source>
</evidence>
<feature type="domain" description="BioF2-like acetyltransferase" evidence="1">
    <location>
        <begin position="158"/>
        <end position="279"/>
    </location>
</feature>
<reference evidence="2 3" key="1">
    <citation type="submission" date="2018-07" db="EMBL/GenBank/DDBJ databases">
        <title>Dyella monticola sp. nov. and Dyella psychrodurans sp. nov. isolated from monsoon evergreen broad-leaved forest soil of Dinghu Mountain, China.</title>
        <authorList>
            <person name="Gao Z."/>
            <person name="Qiu L."/>
        </authorList>
    </citation>
    <scope>NUCLEOTIDE SEQUENCE [LARGE SCALE GENOMIC DNA]</scope>
    <source>
        <strain evidence="2 3">4MSK11</strain>
    </source>
</reference>
<gene>
    <name evidence="2" type="ORF">DWU99_16125</name>
</gene>